<evidence type="ECO:0000256" key="4">
    <source>
        <dbReference type="ARBA" id="ARBA00023004"/>
    </source>
</evidence>
<keyword evidence="2" id="KW-0479">Metal-binding</keyword>
<dbReference type="EMBL" id="BART01018329">
    <property type="protein sequence ID" value="GAG74723.1"/>
    <property type="molecule type" value="Genomic_DNA"/>
</dbReference>
<feature type="domain" description="[2Fe-2S]-binding" evidence="7">
    <location>
        <begin position="1"/>
        <end position="60"/>
    </location>
</feature>
<dbReference type="PANTHER" id="PTHR44379:SF5">
    <property type="entry name" value="OXIDOREDUCTASE WITH IRON-SULFUR SUBUNIT"/>
    <property type="match status" value="1"/>
</dbReference>
<dbReference type="Pfam" id="PF01799">
    <property type="entry name" value="Fer2_2"/>
    <property type="match status" value="1"/>
</dbReference>
<dbReference type="SUPFAM" id="SSF47741">
    <property type="entry name" value="CO dehydrogenase ISP C-domain like"/>
    <property type="match status" value="1"/>
</dbReference>
<dbReference type="GO" id="GO:0016491">
    <property type="term" value="F:oxidoreductase activity"/>
    <property type="evidence" value="ECO:0007669"/>
    <property type="project" value="UniProtKB-KW"/>
</dbReference>
<evidence type="ECO:0000256" key="5">
    <source>
        <dbReference type="ARBA" id="ARBA00023014"/>
    </source>
</evidence>
<protein>
    <recommendedName>
        <fullName evidence="7">[2Fe-2S]-binding domain-containing protein</fullName>
    </recommendedName>
</protein>
<dbReference type="AlphaFoldDB" id="X1AQY2"/>
<gene>
    <name evidence="8" type="ORF">S01H4_34614</name>
</gene>
<dbReference type="GO" id="GO:0051537">
    <property type="term" value="F:2 iron, 2 sulfur cluster binding"/>
    <property type="evidence" value="ECO:0007669"/>
    <property type="project" value="UniProtKB-KW"/>
</dbReference>
<accession>X1AQY2</accession>
<evidence type="ECO:0000259" key="7">
    <source>
        <dbReference type="Pfam" id="PF01799"/>
    </source>
</evidence>
<evidence type="ECO:0000256" key="3">
    <source>
        <dbReference type="ARBA" id="ARBA00023002"/>
    </source>
</evidence>
<keyword evidence="3" id="KW-0560">Oxidoreductase</keyword>
<dbReference type="GO" id="GO:0046872">
    <property type="term" value="F:metal ion binding"/>
    <property type="evidence" value="ECO:0007669"/>
    <property type="project" value="UniProtKB-KW"/>
</dbReference>
<name>X1AQY2_9ZZZZ</name>
<organism evidence="8">
    <name type="scientific">marine sediment metagenome</name>
    <dbReference type="NCBI Taxonomy" id="412755"/>
    <lineage>
        <taxon>unclassified sequences</taxon>
        <taxon>metagenomes</taxon>
        <taxon>ecological metagenomes</taxon>
    </lineage>
</organism>
<evidence type="ECO:0000256" key="6">
    <source>
        <dbReference type="SAM" id="MobiDB-lite"/>
    </source>
</evidence>
<comment type="caution">
    <text evidence="8">The sequence shown here is derived from an EMBL/GenBank/DDBJ whole genome shotgun (WGS) entry which is preliminary data.</text>
</comment>
<dbReference type="InterPro" id="IPR002888">
    <property type="entry name" value="2Fe-2S-bd"/>
</dbReference>
<sequence length="145" mass="15271">IQQAFVEIGALQCGYCTPAQILAAKELLDRNLDPDEAEVRDALSGVLCRCTGYVKPVQAVLRAAAVLRGESVKPIKEFEPEGGAIPVPPEWIPGSEGEPPAIGEPSGSPAVDIASRTRVLPRIQVTPKEETCNSKGVTAISAGIR</sequence>
<evidence type="ECO:0000256" key="1">
    <source>
        <dbReference type="ARBA" id="ARBA00022714"/>
    </source>
</evidence>
<feature type="non-terminal residue" evidence="8">
    <location>
        <position position="1"/>
    </location>
</feature>
<evidence type="ECO:0000256" key="2">
    <source>
        <dbReference type="ARBA" id="ARBA00022723"/>
    </source>
</evidence>
<keyword evidence="4" id="KW-0408">Iron</keyword>
<proteinExistence type="predicted"/>
<dbReference type="Gene3D" id="1.10.150.120">
    <property type="entry name" value="[2Fe-2S]-binding domain"/>
    <property type="match status" value="1"/>
</dbReference>
<dbReference type="InterPro" id="IPR036884">
    <property type="entry name" value="2Fe-2S-bd_dom_sf"/>
</dbReference>
<dbReference type="PANTHER" id="PTHR44379">
    <property type="entry name" value="OXIDOREDUCTASE WITH IRON-SULFUR SUBUNIT"/>
    <property type="match status" value="1"/>
</dbReference>
<keyword evidence="1" id="KW-0001">2Fe-2S</keyword>
<feature type="region of interest" description="Disordered" evidence="6">
    <location>
        <begin position="79"/>
        <end position="111"/>
    </location>
</feature>
<keyword evidence="5" id="KW-0411">Iron-sulfur</keyword>
<dbReference type="InterPro" id="IPR051452">
    <property type="entry name" value="Diverse_Oxidoreductases"/>
</dbReference>
<reference evidence="8" key="1">
    <citation type="journal article" date="2014" name="Front. Microbiol.">
        <title>High frequency of phylogenetically diverse reductive dehalogenase-homologous genes in deep subseafloor sedimentary metagenomes.</title>
        <authorList>
            <person name="Kawai M."/>
            <person name="Futagami T."/>
            <person name="Toyoda A."/>
            <person name="Takaki Y."/>
            <person name="Nishi S."/>
            <person name="Hori S."/>
            <person name="Arai W."/>
            <person name="Tsubouchi T."/>
            <person name="Morono Y."/>
            <person name="Uchiyama I."/>
            <person name="Ito T."/>
            <person name="Fujiyama A."/>
            <person name="Inagaki F."/>
            <person name="Takami H."/>
        </authorList>
    </citation>
    <scope>NUCLEOTIDE SEQUENCE</scope>
    <source>
        <strain evidence="8">Expedition CK06-06</strain>
    </source>
</reference>
<evidence type="ECO:0000313" key="8">
    <source>
        <dbReference type="EMBL" id="GAG74723.1"/>
    </source>
</evidence>